<sequence>MKHNNLPPGCTASSMPAFSKAATRIETAMTVTLAKAASMPSFAGVKAMTSDEMVETYVKDSASG</sequence>
<evidence type="ECO:0000313" key="1">
    <source>
        <dbReference type="EMBL" id="SHK46874.1"/>
    </source>
</evidence>
<keyword evidence="2" id="KW-1185">Reference proteome</keyword>
<reference evidence="2" key="1">
    <citation type="submission" date="2016-11" db="EMBL/GenBank/DDBJ databases">
        <authorList>
            <person name="Varghese N."/>
            <person name="Submissions S."/>
        </authorList>
    </citation>
    <scope>NUCLEOTIDE SEQUENCE [LARGE SCALE GENOMIC DNA]</scope>
    <source>
        <strain evidence="2">CGMCC 1.10835</strain>
    </source>
</reference>
<dbReference type="RefSeq" id="WP_072797264.1">
    <property type="nucleotide sequence ID" value="NZ_FRAQ01000001.1"/>
</dbReference>
<dbReference type="STRING" id="564117.SAMN05216369_2187"/>
<dbReference type="OrthoDB" id="6364155at2"/>
<accession>A0A1M6SQ44</accession>
<gene>
    <name evidence="1" type="ORF">SAMN05216369_2187</name>
</gene>
<organism evidence="1 2">
    <name type="scientific">Marinobacter antarcticus</name>
    <dbReference type="NCBI Taxonomy" id="564117"/>
    <lineage>
        <taxon>Bacteria</taxon>
        <taxon>Pseudomonadati</taxon>
        <taxon>Pseudomonadota</taxon>
        <taxon>Gammaproteobacteria</taxon>
        <taxon>Pseudomonadales</taxon>
        <taxon>Marinobacteraceae</taxon>
        <taxon>Marinobacter</taxon>
    </lineage>
</organism>
<proteinExistence type="predicted"/>
<evidence type="ECO:0000313" key="2">
    <source>
        <dbReference type="Proteomes" id="UP000184497"/>
    </source>
</evidence>
<protein>
    <submittedName>
        <fullName evidence="1">Uncharacterized protein</fullName>
    </submittedName>
</protein>
<dbReference type="AlphaFoldDB" id="A0A1M6SQ44"/>
<dbReference type="Proteomes" id="UP000184497">
    <property type="component" value="Unassembled WGS sequence"/>
</dbReference>
<name>A0A1M6SQ44_9GAMM</name>
<dbReference type="EMBL" id="FRAQ01000001">
    <property type="protein sequence ID" value="SHK46874.1"/>
    <property type="molecule type" value="Genomic_DNA"/>
</dbReference>